<evidence type="ECO:0000313" key="1">
    <source>
        <dbReference type="EMBL" id="PSG90575.1"/>
    </source>
</evidence>
<proteinExistence type="predicted"/>
<dbReference type="SUPFAM" id="SSF50630">
    <property type="entry name" value="Acid proteases"/>
    <property type="match status" value="1"/>
</dbReference>
<dbReference type="CDD" id="cd05483">
    <property type="entry name" value="retropepsin_like_bacteria"/>
    <property type="match status" value="1"/>
</dbReference>
<organism evidence="1 2">
    <name type="scientific">Aurantibacter aestuarii</name>
    <dbReference type="NCBI Taxonomy" id="1266046"/>
    <lineage>
        <taxon>Bacteria</taxon>
        <taxon>Pseudomonadati</taxon>
        <taxon>Bacteroidota</taxon>
        <taxon>Flavobacteriia</taxon>
        <taxon>Flavobacteriales</taxon>
        <taxon>Flavobacteriaceae</taxon>
        <taxon>Aurantibacter</taxon>
    </lineage>
</organism>
<evidence type="ECO:0000313" key="2">
    <source>
        <dbReference type="Proteomes" id="UP000238426"/>
    </source>
</evidence>
<accession>A0A2T1NDQ0</accession>
<comment type="caution">
    <text evidence="1">The sequence shown here is derived from an EMBL/GenBank/DDBJ whole genome shotgun (WGS) entry which is preliminary data.</text>
</comment>
<dbReference type="AlphaFoldDB" id="A0A2T1NDQ0"/>
<reference evidence="1 2" key="1">
    <citation type="submission" date="2018-03" db="EMBL/GenBank/DDBJ databases">
        <title>Mesoflavibacter sp. HG37 and Mesoflavibacter sp. HG96 sp.nov., two marine bacteria isolated from seawater of Western Pacific Ocean.</title>
        <authorList>
            <person name="Cheng H."/>
            <person name="Wu Y.-H."/>
            <person name="Guo L.-L."/>
            <person name="Xu X.-W."/>
        </authorList>
    </citation>
    <scope>NUCLEOTIDE SEQUENCE [LARGE SCALE GENOMIC DNA]</scope>
    <source>
        <strain evidence="1 2">KCTC 32269</strain>
    </source>
</reference>
<dbReference type="Gene3D" id="2.40.70.10">
    <property type="entry name" value="Acid Proteases"/>
    <property type="match status" value="1"/>
</dbReference>
<keyword evidence="1" id="KW-0645">Protease</keyword>
<dbReference type="GO" id="GO:0008233">
    <property type="term" value="F:peptidase activity"/>
    <property type="evidence" value="ECO:0007669"/>
    <property type="project" value="UniProtKB-KW"/>
</dbReference>
<protein>
    <submittedName>
        <fullName evidence="1">Acid protease</fullName>
    </submittedName>
</protein>
<dbReference type="GO" id="GO:0006508">
    <property type="term" value="P:proteolysis"/>
    <property type="evidence" value="ECO:0007669"/>
    <property type="project" value="UniProtKB-KW"/>
</dbReference>
<sequence>MNHDLKDLLESKNYTRVKLKETITNHLEFKATINGVVGSFILDTGASSSCVGFDNIEYFKLLAEDSQIKAAGAGASDMLTQSANKNVLKIGKWQFNNLSLVLFDLSHVNNALINHDSQPVDGIIGADVLKKSKAIIDYSQKYLYLKLKTKKA</sequence>
<dbReference type="EMBL" id="PXOQ01000007">
    <property type="protein sequence ID" value="PSG90575.1"/>
    <property type="molecule type" value="Genomic_DNA"/>
</dbReference>
<dbReference type="Pfam" id="PF13650">
    <property type="entry name" value="Asp_protease_2"/>
    <property type="match status" value="1"/>
</dbReference>
<keyword evidence="2" id="KW-1185">Reference proteome</keyword>
<gene>
    <name evidence="1" type="ORF">C7H52_04645</name>
</gene>
<dbReference type="RefSeq" id="WP_106462715.1">
    <property type="nucleotide sequence ID" value="NZ_PXOQ01000007.1"/>
</dbReference>
<dbReference type="Proteomes" id="UP000238426">
    <property type="component" value="Unassembled WGS sequence"/>
</dbReference>
<keyword evidence="1" id="KW-0378">Hydrolase</keyword>
<dbReference type="OrthoDB" id="5975497at2"/>
<dbReference type="InterPro" id="IPR021109">
    <property type="entry name" value="Peptidase_aspartic_dom_sf"/>
</dbReference>
<name>A0A2T1NDQ0_9FLAO</name>
<dbReference type="InterPro" id="IPR034122">
    <property type="entry name" value="Retropepsin-like_bacterial"/>
</dbReference>